<name>A0AAE0N6Z3_9PEZI</name>
<gene>
    <name evidence="2" type="ORF">B0T24DRAFT_678513</name>
</gene>
<evidence type="ECO:0000256" key="1">
    <source>
        <dbReference type="SAM" id="MobiDB-lite"/>
    </source>
</evidence>
<evidence type="ECO:0000313" key="3">
    <source>
        <dbReference type="Proteomes" id="UP001287356"/>
    </source>
</evidence>
<evidence type="ECO:0000313" key="2">
    <source>
        <dbReference type="EMBL" id="KAK3373031.1"/>
    </source>
</evidence>
<accession>A0AAE0N6Z3</accession>
<reference evidence="2" key="1">
    <citation type="journal article" date="2023" name="Mol. Phylogenet. Evol.">
        <title>Genome-scale phylogeny and comparative genomics of the fungal order Sordariales.</title>
        <authorList>
            <person name="Hensen N."/>
            <person name="Bonometti L."/>
            <person name="Westerberg I."/>
            <person name="Brannstrom I.O."/>
            <person name="Guillou S."/>
            <person name="Cros-Aarteil S."/>
            <person name="Calhoun S."/>
            <person name="Haridas S."/>
            <person name="Kuo A."/>
            <person name="Mondo S."/>
            <person name="Pangilinan J."/>
            <person name="Riley R."/>
            <person name="LaButti K."/>
            <person name="Andreopoulos B."/>
            <person name="Lipzen A."/>
            <person name="Chen C."/>
            <person name="Yan M."/>
            <person name="Daum C."/>
            <person name="Ng V."/>
            <person name="Clum A."/>
            <person name="Steindorff A."/>
            <person name="Ohm R.A."/>
            <person name="Martin F."/>
            <person name="Silar P."/>
            <person name="Natvig D.O."/>
            <person name="Lalanne C."/>
            <person name="Gautier V."/>
            <person name="Ament-Velasquez S.L."/>
            <person name="Kruys A."/>
            <person name="Hutchinson M.I."/>
            <person name="Powell A.J."/>
            <person name="Barry K."/>
            <person name="Miller A.N."/>
            <person name="Grigoriev I.V."/>
            <person name="Debuchy R."/>
            <person name="Gladieux P."/>
            <person name="Hiltunen Thoren M."/>
            <person name="Johannesson H."/>
        </authorList>
    </citation>
    <scope>NUCLEOTIDE SEQUENCE</scope>
    <source>
        <strain evidence="2">CBS 958.72</strain>
    </source>
</reference>
<feature type="region of interest" description="Disordered" evidence="1">
    <location>
        <begin position="89"/>
        <end position="114"/>
    </location>
</feature>
<proteinExistence type="predicted"/>
<dbReference type="AlphaFoldDB" id="A0AAE0N6Z3"/>
<dbReference type="Proteomes" id="UP001287356">
    <property type="component" value="Unassembled WGS sequence"/>
</dbReference>
<sequence>MDTLASNVPVQQCQKWLICVLAEWERQHFTALGQAAKHARDVRFTTDAKQYEIQHLPIPDPVGIALPPSWPKPTLQYPNATVGQPALEEAAEAGPSSVVTSSGSGSGKKKGGKK</sequence>
<organism evidence="2 3">
    <name type="scientific">Lasiosphaeria ovina</name>
    <dbReference type="NCBI Taxonomy" id="92902"/>
    <lineage>
        <taxon>Eukaryota</taxon>
        <taxon>Fungi</taxon>
        <taxon>Dikarya</taxon>
        <taxon>Ascomycota</taxon>
        <taxon>Pezizomycotina</taxon>
        <taxon>Sordariomycetes</taxon>
        <taxon>Sordariomycetidae</taxon>
        <taxon>Sordariales</taxon>
        <taxon>Lasiosphaeriaceae</taxon>
        <taxon>Lasiosphaeria</taxon>
    </lineage>
</organism>
<comment type="caution">
    <text evidence="2">The sequence shown here is derived from an EMBL/GenBank/DDBJ whole genome shotgun (WGS) entry which is preliminary data.</text>
</comment>
<protein>
    <submittedName>
        <fullName evidence="2">Uncharacterized protein</fullName>
    </submittedName>
</protein>
<reference evidence="2" key="2">
    <citation type="submission" date="2023-06" db="EMBL/GenBank/DDBJ databases">
        <authorList>
            <consortium name="Lawrence Berkeley National Laboratory"/>
            <person name="Haridas S."/>
            <person name="Hensen N."/>
            <person name="Bonometti L."/>
            <person name="Westerberg I."/>
            <person name="Brannstrom I.O."/>
            <person name="Guillou S."/>
            <person name="Cros-Aarteil S."/>
            <person name="Calhoun S."/>
            <person name="Kuo A."/>
            <person name="Mondo S."/>
            <person name="Pangilinan J."/>
            <person name="Riley R."/>
            <person name="Labutti K."/>
            <person name="Andreopoulos B."/>
            <person name="Lipzen A."/>
            <person name="Chen C."/>
            <person name="Yanf M."/>
            <person name="Daum C."/>
            <person name="Ng V."/>
            <person name="Clum A."/>
            <person name="Steindorff A."/>
            <person name="Ohm R."/>
            <person name="Martin F."/>
            <person name="Silar P."/>
            <person name="Natvig D."/>
            <person name="Lalanne C."/>
            <person name="Gautier V."/>
            <person name="Ament-Velasquez S.L."/>
            <person name="Kruys A."/>
            <person name="Hutchinson M.I."/>
            <person name="Powell A.J."/>
            <person name="Barry K."/>
            <person name="Miller A.N."/>
            <person name="Grigoriev I.V."/>
            <person name="Debuchy R."/>
            <person name="Gladieux P."/>
            <person name="Thoren M.H."/>
            <person name="Johannesson H."/>
        </authorList>
    </citation>
    <scope>NUCLEOTIDE SEQUENCE</scope>
    <source>
        <strain evidence="2">CBS 958.72</strain>
    </source>
</reference>
<keyword evidence="3" id="KW-1185">Reference proteome</keyword>
<dbReference type="EMBL" id="JAULSN010000004">
    <property type="protein sequence ID" value="KAK3373031.1"/>
    <property type="molecule type" value="Genomic_DNA"/>
</dbReference>